<protein>
    <recommendedName>
        <fullName evidence="1">DUF2383 domain-containing protein</fullName>
    </recommendedName>
</protein>
<dbReference type="InterPro" id="IPR019052">
    <property type="entry name" value="DUF2383"/>
</dbReference>
<dbReference type="NCBIfam" id="TIGR02284">
    <property type="entry name" value="PA2169 family four-helix-bundle protein"/>
    <property type="match status" value="1"/>
</dbReference>
<comment type="caution">
    <text evidence="2">The sequence shown here is derived from an EMBL/GenBank/DDBJ whole genome shotgun (WGS) entry which is preliminary data.</text>
</comment>
<evidence type="ECO:0000259" key="1">
    <source>
        <dbReference type="Pfam" id="PF09537"/>
    </source>
</evidence>
<dbReference type="InterPro" id="IPR009078">
    <property type="entry name" value="Ferritin-like_SF"/>
</dbReference>
<reference evidence="2" key="2">
    <citation type="submission" date="2020-09" db="EMBL/GenBank/DDBJ databases">
        <authorList>
            <person name="Sun Q."/>
            <person name="Kim S."/>
        </authorList>
    </citation>
    <scope>NUCLEOTIDE SEQUENCE</scope>
    <source>
        <strain evidence="2">KCTC 12719</strain>
    </source>
</reference>
<dbReference type="SUPFAM" id="SSF47240">
    <property type="entry name" value="Ferritin-like"/>
    <property type="match status" value="1"/>
</dbReference>
<dbReference type="Proteomes" id="UP000610456">
    <property type="component" value="Unassembled WGS sequence"/>
</dbReference>
<dbReference type="RefSeq" id="WP_189605311.1">
    <property type="nucleotide sequence ID" value="NZ_BMXB01000013.1"/>
</dbReference>
<organism evidence="2 3">
    <name type="scientific">Salinimicrobium marinum</name>
    <dbReference type="NCBI Taxonomy" id="680283"/>
    <lineage>
        <taxon>Bacteria</taxon>
        <taxon>Pseudomonadati</taxon>
        <taxon>Bacteroidota</taxon>
        <taxon>Flavobacteriia</taxon>
        <taxon>Flavobacteriales</taxon>
        <taxon>Flavobacteriaceae</taxon>
        <taxon>Salinimicrobium</taxon>
    </lineage>
</organism>
<evidence type="ECO:0000313" key="3">
    <source>
        <dbReference type="Proteomes" id="UP000610456"/>
    </source>
</evidence>
<dbReference type="Gene3D" id="1.20.1260.10">
    <property type="match status" value="1"/>
</dbReference>
<dbReference type="PIRSF" id="PIRSF029477">
    <property type="entry name" value="UCP029477"/>
    <property type="match status" value="1"/>
</dbReference>
<dbReference type="EMBL" id="BMXB01000013">
    <property type="protein sequence ID" value="GHA44505.1"/>
    <property type="molecule type" value="Genomic_DNA"/>
</dbReference>
<accession>A0A918SIP7</accession>
<dbReference type="InterPro" id="IPR011971">
    <property type="entry name" value="CHP02284"/>
</dbReference>
<sequence>MKYSEEMADKLNELLQRNYDSEKGFKNAVDDVDNPQLKSFFKEKAQERYDFGHELKSEIRNFGEAPEKGSSVKADAHRTWMDLKAALSGDNEVAVLEEAIRGEKMAVENYNKVINEIDFPPSTKNLLLKQRNAIQKTLENVKSLEDSFS</sequence>
<name>A0A918SIP7_9FLAO</name>
<dbReference type="InterPro" id="IPR012347">
    <property type="entry name" value="Ferritin-like"/>
</dbReference>
<dbReference type="AlphaFoldDB" id="A0A918SIP7"/>
<dbReference type="Pfam" id="PF09537">
    <property type="entry name" value="DUF2383"/>
    <property type="match status" value="1"/>
</dbReference>
<reference evidence="2" key="1">
    <citation type="journal article" date="2014" name="Int. J. Syst. Evol. Microbiol.">
        <title>Complete genome sequence of Corynebacterium casei LMG S-19264T (=DSM 44701T), isolated from a smear-ripened cheese.</title>
        <authorList>
            <consortium name="US DOE Joint Genome Institute (JGI-PGF)"/>
            <person name="Walter F."/>
            <person name="Albersmeier A."/>
            <person name="Kalinowski J."/>
            <person name="Ruckert C."/>
        </authorList>
    </citation>
    <scope>NUCLEOTIDE SEQUENCE</scope>
    <source>
        <strain evidence="2">KCTC 12719</strain>
    </source>
</reference>
<gene>
    <name evidence="2" type="ORF">GCM10007103_27010</name>
</gene>
<proteinExistence type="predicted"/>
<keyword evidence="3" id="KW-1185">Reference proteome</keyword>
<evidence type="ECO:0000313" key="2">
    <source>
        <dbReference type="EMBL" id="GHA44505.1"/>
    </source>
</evidence>
<dbReference type="InterPro" id="IPR016920">
    <property type="entry name" value="UCP029477"/>
</dbReference>
<feature type="domain" description="DUF2383" evidence="1">
    <location>
        <begin position="7"/>
        <end position="116"/>
    </location>
</feature>